<dbReference type="PANTHER" id="PTHR43094:SF1">
    <property type="entry name" value="AMINOTRANSFERASE CLASS-III"/>
    <property type="match status" value="1"/>
</dbReference>
<gene>
    <name evidence="4" type="primary">yodT</name>
    <name evidence="4" type="ORF">SNEC2469_LOCUS34375</name>
</gene>
<dbReference type="PROSITE" id="PS00600">
    <property type="entry name" value="AA_TRANSFER_CLASS_3"/>
    <property type="match status" value="1"/>
</dbReference>
<dbReference type="Gene3D" id="3.40.640.10">
    <property type="entry name" value="Type I PLP-dependent aspartate aminotransferase-like (Major domain)"/>
    <property type="match status" value="1"/>
</dbReference>
<proteinExistence type="inferred from homology"/>
<evidence type="ECO:0000313" key="5">
    <source>
        <dbReference type="Proteomes" id="UP000601435"/>
    </source>
</evidence>
<comment type="similarity">
    <text evidence="1 3">Belongs to the class-III pyridoxal-phosphate-dependent aminotransferase family.</text>
</comment>
<evidence type="ECO:0000256" key="1">
    <source>
        <dbReference type="ARBA" id="ARBA00008954"/>
    </source>
</evidence>
<dbReference type="PANTHER" id="PTHR43094">
    <property type="entry name" value="AMINOTRANSFERASE"/>
    <property type="match status" value="1"/>
</dbReference>
<evidence type="ECO:0000256" key="3">
    <source>
        <dbReference type="RuleBase" id="RU003560"/>
    </source>
</evidence>
<reference evidence="4" key="1">
    <citation type="submission" date="2021-02" db="EMBL/GenBank/DDBJ databases">
        <authorList>
            <person name="Dougan E. K."/>
            <person name="Rhodes N."/>
            <person name="Thang M."/>
            <person name="Chan C."/>
        </authorList>
    </citation>
    <scope>NUCLEOTIDE SEQUENCE</scope>
</reference>
<protein>
    <submittedName>
        <fullName evidence="4">YodT protein</fullName>
    </submittedName>
</protein>
<accession>A0A813CD99</accession>
<dbReference type="EMBL" id="CAJNJA010094697">
    <property type="protein sequence ID" value="CAE7941698.1"/>
    <property type="molecule type" value="Genomic_DNA"/>
</dbReference>
<feature type="non-terminal residue" evidence="4">
    <location>
        <position position="392"/>
    </location>
</feature>
<dbReference type="Gene3D" id="3.90.1150.10">
    <property type="entry name" value="Aspartate Aminotransferase, domain 1"/>
    <property type="match status" value="1"/>
</dbReference>
<dbReference type="GO" id="GO:0030170">
    <property type="term" value="F:pyridoxal phosphate binding"/>
    <property type="evidence" value="ECO:0007669"/>
    <property type="project" value="InterPro"/>
</dbReference>
<dbReference type="OrthoDB" id="425114at2759"/>
<dbReference type="PIRSF" id="PIRSF000521">
    <property type="entry name" value="Transaminase_4ab_Lys_Orn"/>
    <property type="match status" value="1"/>
</dbReference>
<dbReference type="GO" id="GO:0005829">
    <property type="term" value="C:cytosol"/>
    <property type="evidence" value="ECO:0007669"/>
    <property type="project" value="TreeGrafter"/>
</dbReference>
<dbReference type="InterPro" id="IPR015421">
    <property type="entry name" value="PyrdxlP-dep_Trfase_major"/>
</dbReference>
<dbReference type="InterPro" id="IPR015422">
    <property type="entry name" value="PyrdxlP-dep_Trfase_small"/>
</dbReference>
<dbReference type="AlphaFoldDB" id="A0A813CD99"/>
<dbReference type="InterPro" id="IPR049704">
    <property type="entry name" value="Aminotrans_3_PPA_site"/>
</dbReference>
<dbReference type="Proteomes" id="UP000601435">
    <property type="component" value="Unassembled WGS sequence"/>
</dbReference>
<dbReference type="InterPro" id="IPR005814">
    <property type="entry name" value="Aminotrans_3"/>
</dbReference>
<evidence type="ECO:0000256" key="2">
    <source>
        <dbReference type="ARBA" id="ARBA00022898"/>
    </source>
</evidence>
<evidence type="ECO:0000313" key="4">
    <source>
        <dbReference type="EMBL" id="CAE7941698.1"/>
    </source>
</evidence>
<dbReference type="CDD" id="cd00610">
    <property type="entry name" value="OAT_like"/>
    <property type="match status" value="1"/>
</dbReference>
<keyword evidence="2 3" id="KW-0663">Pyridoxal phosphate</keyword>
<organism evidence="4 5">
    <name type="scientific">Symbiodinium necroappetens</name>
    <dbReference type="NCBI Taxonomy" id="1628268"/>
    <lineage>
        <taxon>Eukaryota</taxon>
        <taxon>Sar</taxon>
        <taxon>Alveolata</taxon>
        <taxon>Dinophyceae</taxon>
        <taxon>Suessiales</taxon>
        <taxon>Symbiodiniaceae</taxon>
        <taxon>Symbiodinium</taxon>
    </lineage>
</organism>
<comment type="caution">
    <text evidence="4">The sequence shown here is derived from an EMBL/GenBank/DDBJ whole genome shotgun (WGS) entry which is preliminary data.</text>
</comment>
<sequence length="392" mass="42751">SPSAVLENLPVVDRAEGVYVYDSTGKKYLDWTSEAVCVNLGHTMPETVKAAMRDQMEKAFFIYGGMGLVEVRVRLSALLADLAPGDINGFLFPSSGGEANDCAIRLARLYTGKTKIFNQYRSYHGGSLGPLGATGDFRRHFAGDSATGFIKMFNPEPHYFRWGETDEAACDMALACLEEQIVAEGPSTIAAIMIESIPGSAGVLIPAVGYMEGIRSLCDKYGILMICDEVMTGFGRTGELFAFQHFEGVIPDIVTSAKGLTGSWQPLSVVGVRQRLKDFFWAQPPGWGSTFQAHPVAMACGYAAVKHMLDTDILNNVKGVIQPVMIEELDRLVQKYDFVKQAPSNSILSASIFSCGQLSHLPPGGFLFELFLDSEAQSYQRLHNNKLISKSV</sequence>
<keyword evidence="5" id="KW-1185">Reference proteome</keyword>
<name>A0A813CD99_9DINO</name>
<dbReference type="GO" id="GO:0008483">
    <property type="term" value="F:transaminase activity"/>
    <property type="evidence" value="ECO:0007669"/>
    <property type="project" value="InterPro"/>
</dbReference>
<dbReference type="SUPFAM" id="SSF53383">
    <property type="entry name" value="PLP-dependent transferases"/>
    <property type="match status" value="1"/>
</dbReference>
<dbReference type="InterPro" id="IPR015424">
    <property type="entry name" value="PyrdxlP-dep_Trfase"/>
</dbReference>
<dbReference type="Pfam" id="PF00202">
    <property type="entry name" value="Aminotran_3"/>
    <property type="match status" value="1"/>
</dbReference>